<evidence type="ECO:0000259" key="14">
    <source>
        <dbReference type="Pfam" id="PF12705"/>
    </source>
</evidence>
<keyword evidence="10" id="KW-0408">Iron</keyword>
<keyword evidence="12" id="KW-0238">DNA-binding</keyword>
<evidence type="ECO:0000256" key="2">
    <source>
        <dbReference type="ARBA" id="ARBA00022722"/>
    </source>
</evidence>
<keyword evidence="9" id="KW-0067">ATP-binding</keyword>
<keyword evidence="17" id="KW-1185">Reference proteome</keyword>
<keyword evidence="7 16" id="KW-0347">Helicase</keyword>
<dbReference type="GO" id="GO:0004386">
    <property type="term" value="F:helicase activity"/>
    <property type="evidence" value="ECO:0007669"/>
    <property type="project" value="UniProtKB-KW"/>
</dbReference>
<evidence type="ECO:0000256" key="1">
    <source>
        <dbReference type="ARBA" id="ARBA00022485"/>
    </source>
</evidence>
<dbReference type="RefSeq" id="WP_072853615.1">
    <property type="nucleotide sequence ID" value="NZ_FRAH01000098.1"/>
</dbReference>
<name>A0A1M7A0P4_9FIRM</name>
<keyword evidence="8" id="KW-0269">Exonuclease</keyword>
<dbReference type="GO" id="GO:0000724">
    <property type="term" value="P:double-strand break repair via homologous recombination"/>
    <property type="evidence" value="ECO:0007669"/>
    <property type="project" value="InterPro"/>
</dbReference>
<organism evidence="16 17">
    <name type="scientific">Anaerotignum lactatifermentans DSM 14214</name>
    <dbReference type="NCBI Taxonomy" id="1121323"/>
    <lineage>
        <taxon>Bacteria</taxon>
        <taxon>Bacillati</taxon>
        <taxon>Bacillota</taxon>
        <taxon>Clostridia</taxon>
        <taxon>Lachnospirales</taxon>
        <taxon>Anaerotignaceae</taxon>
        <taxon>Anaerotignum</taxon>
    </lineage>
</organism>
<evidence type="ECO:0000256" key="5">
    <source>
        <dbReference type="ARBA" id="ARBA00022763"/>
    </source>
</evidence>
<dbReference type="GO" id="GO:0003677">
    <property type="term" value="F:DNA binding"/>
    <property type="evidence" value="ECO:0007669"/>
    <property type="project" value="UniProtKB-KW"/>
</dbReference>
<evidence type="ECO:0000256" key="6">
    <source>
        <dbReference type="ARBA" id="ARBA00022801"/>
    </source>
</evidence>
<evidence type="ECO:0000256" key="12">
    <source>
        <dbReference type="ARBA" id="ARBA00023125"/>
    </source>
</evidence>
<dbReference type="InterPro" id="IPR011604">
    <property type="entry name" value="PDDEXK-like_dom_sf"/>
</dbReference>
<evidence type="ECO:0000256" key="8">
    <source>
        <dbReference type="ARBA" id="ARBA00022839"/>
    </source>
</evidence>
<keyword evidence="1" id="KW-0004">4Fe-4S</keyword>
<evidence type="ECO:0000256" key="3">
    <source>
        <dbReference type="ARBA" id="ARBA00022723"/>
    </source>
</evidence>
<keyword evidence="2" id="KW-0540">Nuclease</keyword>
<evidence type="ECO:0000256" key="10">
    <source>
        <dbReference type="ARBA" id="ARBA00023004"/>
    </source>
</evidence>
<dbReference type="InterPro" id="IPR038726">
    <property type="entry name" value="PDDEXK_AddAB-type"/>
</dbReference>
<dbReference type="Pfam" id="PF21445">
    <property type="entry name" value="ADDB_N"/>
    <property type="match status" value="1"/>
</dbReference>
<sequence>MALRFLIGAAGTGKTEYCMKEIINAQSAHRGRQIFLVPEQYTSQAERDLTASTERKGILTAEVLSFGRLAHQFFAKNGLNRAVILGDVGKQMALQKILLEQRDDLPYFCHMMDKNGFVSRLGKTITEFFRYRVTPEQLETMSNQEGLSHSVQDKCRDMASIYRCYEEFLSETYLTGDTTLSLLEEKLASSAAFEDTEIWLDGFYGFTPQEYGVIAQLLRLCKRVSITLPMDEHSYFASSLPPAAPFFEPHLTKQKLVSLAEEMGIAMESPVFFKENHRAQTPALAFLEKNYFYGYYKKSPDHEGIHICSCTTRESEMAYAAGQILSLVREKGLRYRDIAIVTNAMSAYEKGLKGILSEAGIPCFVDSRRDIASHPLIGLVNSLLECVVYDFRYESVFSYLKTGLTPMAQEDMDILENYVLAYGIKGYKWKKDVWAYGFQPGQEAEQAYLNDLRAQVMTPFASLLALKRKKNLPLRDWVTALVVQLDTLGIAEKLTALSEAAAAKGNAAKAEEHRQIWQILMDVLQKAVEILGDAPMSLDTFARILSAGLEESSMGLIPPTADSLLVGDIERSRLPDIKALLVLGVNDGILPAPAENTGIFTETEREALTAAGMELAPDGKRKLFEEQFLIYRGLTKPSHALYLTYANGDTEGKALFPSSLIARIAKMYPTLTEERDDTLPLSSLTPGGCFHQLGTQMRKHVEESPMEPLWQDIYSYFATTPQWQQRLSLLRQGFSVHDRRQKLSPKTAKSLYGKNILSSVSRLERFAACPFAYFAEYGLKARPRQLYQLRTPDLGNLFHQVLEQFAATLKKDGISWQTLTQEETERRMDAAVDEAAPHLGNEILLDSAANRYLIKRLKRISRRAGWTLVRHIQSGMFEPAGYEVGFGPHEALPPIVIGMSDGSKLILRGKIDRVDLLDAEGNKFVKIIDYKSGTKAFDFQDIYYGLQLQLLLYLDAYLKNHGTESYRPGGVFYFRITDPTQTVTEEMSAEEIEKLLYSKMQMSGLVLENETVIKAMDEVFVDPVSGGMRLGASDIIPLKYTKKGTPTASSLLATEEEYNALMAFTAKRAATIGESMKAGIITPAPYRKQNSTPCDYCVFSSICRYEYKDRPYYRNLKKIGKEDFWENLNETDERK</sequence>
<dbReference type="GO" id="GO:0005524">
    <property type="term" value="F:ATP binding"/>
    <property type="evidence" value="ECO:0007669"/>
    <property type="project" value="UniProtKB-KW"/>
</dbReference>
<dbReference type="SUPFAM" id="SSF52540">
    <property type="entry name" value="P-loop containing nucleoside triphosphate hydrolases"/>
    <property type="match status" value="1"/>
</dbReference>
<dbReference type="PANTHER" id="PTHR30591:SF1">
    <property type="entry name" value="RECBCD ENZYME SUBUNIT RECC"/>
    <property type="match status" value="1"/>
</dbReference>
<dbReference type="GO" id="GO:0004527">
    <property type="term" value="F:exonuclease activity"/>
    <property type="evidence" value="ECO:0007669"/>
    <property type="project" value="UniProtKB-KW"/>
</dbReference>
<accession>A0A1M7A0P4</accession>
<reference evidence="16 17" key="1">
    <citation type="submission" date="2016-11" db="EMBL/GenBank/DDBJ databases">
        <authorList>
            <person name="Jaros S."/>
            <person name="Januszkiewicz K."/>
            <person name="Wedrychowicz H."/>
        </authorList>
    </citation>
    <scope>NUCLEOTIDE SEQUENCE [LARGE SCALE GENOMIC DNA]</scope>
    <source>
        <strain evidence="16 17">DSM 14214</strain>
    </source>
</reference>
<feature type="domain" description="ATP-dependent helicase/deoxyribonuclease subunit B N-terminal" evidence="15">
    <location>
        <begin position="5"/>
        <end position="288"/>
    </location>
</feature>
<dbReference type="NCBIfam" id="TIGR02773">
    <property type="entry name" value="addB_Gpos"/>
    <property type="match status" value="1"/>
</dbReference>
<proteinExistence type="predicted"/>
<evidence type="ECO:0000256" key="9">
    <source>
        <dbReference type="ARBA" id="ARBA00022840"/>
    </source>
</evidence>
<dbReference type="OrthoDB" id="9758506at2"/>
<dbReference type="Pfam" id="PF12705">
    <property type="entry name" value="PDDEXK_1"/>
    <property type="match status" value="1"/>
</dbReference>
<dbReference type="InterPro" id="IPR014140">
    <property type="entry name" value="DNA_helicase_suAddB"/>
</dbReference>
<evidence type="ECO:0000256" key="7">
    <source>
        <dbReference type="ARBA" id="ARBA00022806"/>
    </source>
</evidence>
<keyword evidence="6" id="KW-0378">Hydrolase</keyword>
<keyword evidence="13" id="KW-0234">DNA repair</keyword>
<dbReference type="InterPro" id="IPR049035">
    <property type="entry name" value="ADDB_N"/>
</dbReference>
<evidence type="ECO:0000313" key="16">
    <source>
        <dbReference type="EMBL" id="SHL36236.1"/>
    </source>
</evidence>
<evidence type="ECO:0000259" key="15">
    <source>
        <dbReference type="Pfam" id="PF21445"/>
    </source>
</evidence>
<evidence type="ECO:0000256" key="11">
    <source>
        <dbReference type="ARBA" id="ARBA00023014"/>
    </source>
</evidence>
<gene>
    <name evidence="16" type="ORF">SAMN02745138_03309</name>
</gene>
<keyword evidence="5" id="KW-0227">DNA damage</keyword>
<evidence type="ECO:0000256" key="4">
    <source>
        <dbReference type="ARBA" id="ARBA00022741"/>
    </source>
</evidence>
<dbReference type="PANTHER" id="PTHR30591">
    <property type="entry name" value="RECBCD ENZYME SUBUNIT RECC"/>
    <property type="match status" value="1"/>
</dbReference>
<evidence type="ECO:0000313" key="17">
    <source>
        <dbReference type="Proteomes" id="UP000183975"/>
    </source>
</evidence>
<dbReference type="Gene3D" id="3.90.320.10">
    <property type="match status" value="1"/>
</dbReference>
<dbReference type="GO" id="GO:0051539">
    <property type="term" value="F:4 iron, 4 sulfur cluster binding"/>
    <property type="evidence" value="ECO:0007669"/>
    <property type="project" value="UniProtKB-KW"/>
</dbReference>
<dbReference type="Gene3D" id="3.40.50.300">
    <property type="entry name" value="P-loop containing nucleotide triphosphate hydrolases"/>
    <property type="match status" value="4"/>
</dbReference>
<dbReference type="InterPro" id="IPR027417">
    <property type="entry name" value="P-loop_NTPase"/>
</dbReference>
<keyword evidence="3" id="KW-0479">Metal-binding</keyword>
<dbReference type="AlphaFoldDB" id="A0A1M7A0P4"/>
<keyword evidence="4" id="KW-0547">Nucleotide-binding</keyword>
<evidence type="ECO:0000256" key="13">
    <source>
        <dbReference type="ARBA" id="ARBA00023204"/>
    </source>
</evidence>
<protein>
    <submittedName>
        <fullName evidence="16">DNA helicase/exodeoxyribonuclease V, subunit B</fullName>
    </submittedName>
</protein>
<dbReference type="Proteomes" id="UP000183975">
    <property type="component" value="Unassembled WGS sequence"/>
</dbReference>
<dbReference type="EMBL" id="FRAH01000098">
    <property type="protein sequence ID" value="SHL36236.1"/>
    <property type="molecule type" value="Genomic_DNA"/>
</dbReference>
<feature type="domain" description="PD-(D/E)XK endonuclease-like" evidence="14">
    <location>
        <begin position="759"/>
        <end position="1104"/>
    </location>
</feature>
<dbReference type="GO" id="GO:0046872">
    <property type="term" value="F:metal ion binding"/>
    <property type="evidence" value="ECO:0007669"/>
    <property type="project" value="UniProtKB-KW"/>
</dbReference>
<keyword evidence="11" id="KW-0411">Iron-sulfur</keyword>